<gene>
    <name evidence="10" type="primary">purC</name>
    <name evidence="12" type="ORF">AUK40_03380</name>
</gene>
<comment type="similarity">
    <text evidence="3">In the N-terminal section; belongs to the SAICAR synthetase family.</text>
</comment>
<evidence type="ECO:0000256" key="4">
    <source>
        <dbReference type="ARBA" id="ARBA00022598"/>
    </source>
</evidence>
<comment type="similarity">
    <text evidence="2 10">Belongs to the SAICAR synthetase family.</text>
</comment>
<dbReference type="PANTHER" id="PTHR43700:SF1">
    <property type="entry name" value="PHOSPHORIBOSYLAMINOIMIDAZOLE-SUCCINOCARBOXAMIDE SYNTHASE"/>
    <property type="match status" value="1"/>
</dbReference>
<dbReference type="InterPro" id="IPR028923">
    <property type="entry name" value="SAICAR_synt/ADE2_N"/>
</dbReference>
<feature type="domain" description="PurE" evidence="11">
    <location>
        <begin position="323"/>
        <end position="454"/>
    </location>
</feature>
<dbReference type="NCBIfam" id="NF009251">
    <property type="entry name" value="PRK12607.1"/>
    <property type="match status" value="1"/>
</dbReference>
<dbReference type="GO" id="GO:0005737">
    <property type="term" value="C:cytoplasm"/>
    <property type="evidence" value="ECO:0007669"/>
    <property type="project" value="TreeGrafter"/>
</dbReference>
<evidence type="ECO:0000256" key="1">
    <source>
        <dbReference type="ARBA" id="ARBA00004672"/>
    </source>
</evidence>
<dbReference type="EMBL" id="MNZT01000058">
    <property type="protein sequence ID" value="OIP97362.1"/>
    <property type="molecule type" value="Genomic_DNA"/>
</dbReference>
<dbReference type="Gene3D" id="3.40.50.1970">
    <property type="match status" value="1"/>
</dbReference>
<dbReference type="GO" id="GO:0005524">
    <property type="term" value="F:ATP binding"/>
    <property type="evidence" value="ECO:0007669"/>
    <property type="project" value="UniProtKB-KW"/>
</dbReference>
<dbReference type="CDD" id="cd01414">
    <property type="entry name" value="SAICAR_synt_Sc"/>
    <property type="match status" value="1"/>
</dbReference>
<dbReference type="SUPFAM" id="SSF56104">
    <property type="entry name" value="SAICAR synthase-like"/>
    <property type="match status" value="1"/>
</dbReference>
<accession>A0A1J5ISI3</accession>
<name>A0A1J5ISI3_9BACT</name>
<dbReference type="SMART" id="SM01001">
    <property type="entry name" value="AIRC"/>
    <property type="match status" value="1"/>
</dbReference>
<dbReference type="EC" id="6.3.2.6" evidence="10"/>
<dbReference type="GO" id="GO:0004639">
    <property type="term" value="F:phosphoribosylaminoimidazolesuccinocarboxamide synthase activity"/>
    <property type="evidence" value="ECO:0007669"/>
    <property type="project" value="UniProtKB-UniRule"/>
</dbReference>
<evidence type="ECO:0000256" key="10">
    <source>
        <dbReference type="HAMAP-Rule" id="MF_00137"/>
    </source>
</evidence>
<comment type="caution">
    <text evidence="12">The sequence shown here is derived from an EMBL/GenBank/DDBJ whole genome shotgun (WGS) entry which is preliminary data.</text>
</comment>
<dbReference type="PROSITE" id="PS01058">
    <property type="entry name" value="SAICAR_SYNTHETASE_2"/>
    <property type="match status" value="1"/>
</dbReference>
<evidence type="ECO:0000256" key="7">
    <source>
        <dbReference type="ARBA" id="ARBA00022840"/>
    </source>
</evidence>
<sequence length="458" mass="50811">MTHLLTPPLKTAYFPELEGFYQGKVRDCYALGGGQRLIVVTDRQSAFDRILAEVPYKGQVLNQISAFWFEKTKDIVPNHVIKVIDPNAMLVKDVKPFPIEVVVRGYISGVTTTSAWYAYERGDRDYCGHRLPEGLKKNQKFPTPLITPTTKAVTGHDEKISPKDIVAKGIIPAAKWKKIEEYALALFKRGTEMAAKQGLILVDTKYEFGEDEHGTIMVIDEVHTPDSSRFWKADTYAKRFAEGQEPDYYDKEFLRIWLRDQGFMGDGPLPEIPASLIERFSNVYITMYEQMTGTTFDKGGDNPPLPALRLRHALRREGILKGSIVQIIMGSESDAEFAKKIEKGLEHASISVQILVASAHKKPDVVLEAVRRLNESAEPVVYITVAGRSNALSGVVAAQSIHPVIACPPFADKSDYLVNVHSSLQMPSGVPVMTVIDPGNAALAAKRILALSDRTING</sequence>
<dbReference type="Proteomes" id="UP000183245">
    <property type="component" value="Unassembled WGS sequence"/>
</dbReference>
<dbReference type="InterPro" id="IPR001636">
    <property type="entry name" value="SAICAR_synth"/>
</dbReference>
<dbReference type="FunFam" id="3.30.470.20:FF:000015">
    <property type="entry name" value="Phosphoribosylaminoimidazole-succinocarboxamide synthase"/>
    <property type="match status" value="1"/>
</dbReference>
<dbReference type="NCBIfam" id="TIGR00081">
    <property type="entry name" value="purC"/>
    <property type="match status" value="1"/>
</dbReference>
<keyword evidence="8" id="KW-0511">Multifunctional enzyme</keyword>
<dbReference type="NCBIfam" id="NF010568">
    <property type="entry name" value="PRK13961.1"/>
    <property type="match status" value="1"/>
</dbReference>
<dbReference type="InterPro" id="IPR018236">
    <property type="entry name" value="SAICAR_synthetase_CS"/>
</dbReference>
<dbReference type="Gene3D" id="3.30.200.20">
    <property type="entry name" value="Phosphorylase Kinase, domain 1"/>
    <property type="match status" value="1"/>
</dbReference>
<evidence type="ECO:0000256" key="6">
    <source>
        <dbReference type="ARBA" id="ARBA00022755"/>
    </source>
</evidence>
<evidence type="ECO:0000256" key="2">
    <source>
        <dbReference type="ARBA" id="ARBA00010190"/>
    </source>
</evidence>
<dbReference type="Pfam" id="PF01259">
    <property type="entry name" value="SAICAR_synt"/>
    <property type="match status" value="1"/>
</dbReference>
<dbReference type="STRING" id="1817892.AUK40_03380"/>
<dbReference type="AlphaFoldDB" id="A0A1J5ISI3"/>
<dbReference type="InterPro" id="IPR000031">
    <property type="entry name" value="PurE_dom"/>
</dbReference>
<evidence type="ECO:0000256" key="9">
    <source>
        <dbReference type="ARBA" id="ARBA00048475"/>
    </source>
</evidence>
<keyword evidence="5 10" id="KW-0547">Nucleotide-binding</keyword>
<keyword evidence="4 10" id="KW-0436">Ligase</keyword>
<dbReference type="HAMAP" id="MF_00137">
    <property type="entry name" value="SAICAR_synth"/>
    <property type="match status" value="1"/>
</dbReference>
<dbReference type="Pfam" id="PF00731">
    <property type="entry name" value="AIRC"/>
    <property type="match status" value="1"/>
</dbReference>
<keyword evidence="6 10" id="KW-0658">Purine biosynthesis</keyword>
<organism evidence="12 13">
    <name type="scientific">Candidatus Wirthbacteria bacterium CG2_30_54_11</name>
    <dbReference type="NCBI Taxonomy" id="1817892"/>
    <lineage>
        <taxon>Bacteria</taxon>
        <taxon>Candidatus Wirthbacteria</taxon>
    </lineage>
</organism>
<evidence type="ECO:0000259" key="11">
    <source>
        <dbReference type="SMART" id="SM01001"/>
    </source>
</evidence>
<dbReference type="UniPathway" id="UPA00074">
    <property type="reaction ID" value="UER00131"/>
</dbReference>
<evidence type="ECO:0000256" key="5">
    <source>
        <dbReference type="ARBA" id="ARBA00022741"/>
    </source>
</evidence>
<evidence type="ECO:0000313" key="12">
    <source>
        <dbReference type="EMBL" id="OIP97362.1"/>
    </source>
</evidence>
<comment type="pathway">
    <text evidence="1 10">Purine metabolism; IMP biosynthesis via de novo pathway; 5-amino-1-(5-phospho-D-ribosyl)imidazole-4-carboxamide from 5-amino-1-(5-phospho-D-ribosyl)imidazole-4-carboxylate: step 1/2.</text>
</comment>
<keyword evidence="7 10" id="KW-0067">ATP-binding</keyword>
<evidence type="ECO:0000313" key="13">
    <source>
        <dbReference type="Proteomes" id="UP000183245"/>
    </source>
</evidence>
<protein>
    <recommendedName>
        <fullName evidence="10">Phosphoribosylaminoimidazole-succinocarboxamide synthase</fullName>
        <ecNumber evidence="10">6.3.2.6</ecNumber>
    </recommendedName>
    <alternativeName>
        <fullName evidence="10">SAICAR synthetase</fullName>
    </alternativeName>
</protein>
<reference evidence="12 13" key="1">
    <citation type="journal article" date="2016" name="Environ. Microbiol.">
        <title>Genomic resolution of a cold subsurface aquifer community provides metabolic insights for novel microbes adapted to high CO concentrations.</title>
        <authorList>
            <person name="Probst A.J."/>
            <person name="Castelle C.J."/>
            <person name="Singh A."/>
            <person name="Brown C.T."/>
            <person name="Anantharaman K."/>
            <person name="Sharon I."/>
            <person name="Hug L.A."/>
            <person name="Burstein D."/>
            <person name="Emerson J.B."/>
            <person name="Thomas B.C."/>
            <person name="Banfield J.F."/>
        </authorList>
    </citation>
    <scope>NUCLEOTIDE SEQUENCE [LARGE SCALE GENOMIC DNA]</scope>
    <source>
        <strain evidence="12">CG2_30_54_11</strain>
    </source>
</reference>
<evidence type="ECO:0000256" key="8">
    <source>
        <dbReference type="ARBA" id="ARBA00023268"/>
    </source>
</evidence>
<dbReference type="PANTHER" id="PTHR43700">
    <property type="entry name" value="PHOSPHORIBOSYLAMINOIMIDAZOLE-SUCCINOCARBOXAMIDE SYNTHASE"/>
    <property type="match status" value="1"/>
</dbReference>
<dbReference type="Gene3D" id="3.30.470.20">
    <property type="entry name" value="ATP-grasp fold, B domain"/>
    <property type="match status" value="1"/>
</dbReference>
<comment type="catalytic activity">
    <reaction evidence="9 10">
        <text>5-amino-1-(5-phospho-D-ribosyl)imidazole-4-carboxylate + L-aspartate + ATP = (2S)-2-[5-amino-1-(5-phospho-beta-D-ribosyl)imidazole-4-carboxamido]succinate + ADP + phosphate + 2 H(+)</text>
        <dbReference type="Rhea" id="RHEA:22628"/>
        <dbReference type="ChEBI" id="CHEBI:15378"/>
        <dbReference type="ChEBI" id="CHEBI:29991"/>
        <dbReference type="ChEBI" id="CHEBI:30616"/>
        <dbReference type="ChEBI" id="CHEBI:43474"/>
        <dbReference type="ChEBI" id="CHEBI:58443"/>
        <dbReference type="ChEBI" id="CHEBI:77657"/>
        <dbReference type="ChEBI" id="CHEBI:456216"/>
        <dbReference type="EC" id="6.3.2.6"/>
    </reaction>
</comment>
<proteinExistence type="inferred from homology"/>
<dbReference type="GO" id="GO:0006189">
    <property type="term" value="P:'de novo' IMP biosynthetic process"/>
    <property type="evidence" value="ECO:0007669"/>
    <property type="project" value="UniProtKB-UniRule"/>
</dbReference>
<dbReference type="SUPFAM" id="SSF52255">
    <property type="entry name" value="N5-CAIR mutase (phosphoribosylaminoimidazole carboxylase, PurE)"/>
    <property type="match status" value="1"/>
</dbReference>
<evidence type="ECO:0000256" key="3">
    <source>
        <dbReference type="ARBA" id="ARBA00011020"/>
    </source>
</evidence>